<name>T1FZ28_HELRO</name>
<dbReference type="EMBL" id="AMQM01001444">
    <property type="status" value="NOT_ANNOTATED_CDS"/>
    <property type="molecule type" value="Genomic_DNA"/>
</dbReference>
<evidence type="ECO:0000259" key="3">
    <source>
        <dbReference type="Pfam" id="PF00219"/>
    </source>
</evidence>
<evidence type="ECO:0000256" key="1">
    <source>
        <dbReference type="ARBA" id="ARBA00023157"/>
    </source>
</evidence>
<reference evidence="5" key="3">
    <citation type="submission" date="2015-06" db="UniProtKB">
        <authorList>
            <consortium name="EnsemblMetazoa"/>
        </authorList>
    </citation>
    <scope>IDENTIFICATION</scope>
</reference>
<dbReference type="OrthoDB" id="365605at2759"/>
<dbReference type="CTD" id="20214076"/>
<dbReference type="HOGENOM" id="CLU_1837271_0_0_1"/>
<dbReference type="Proteomes" id="UP000015101">
    <property type="component" value="Unassembled WGS sequence"/>
</dbReference>
<feature type="domain" description="IGFBP N-terminal" evidence="3">
    <location>
        <begin position="51"/>
        <end position="93"/>
    </location>
</feature>
<feature type="region of interest" description="Disordered" evidence="2">
    <location>
        <begin position="17"/>
        <end position="41"/>
    </location>
</feature>
<protein>
    <recommendedName>
        <fullName evidence="3">IGFBP N-terminal domain-containing protein</fullName>
    </recommendedName>
</protein>
<dbReference type="InterPro" id="IPR017891">
    <property type="entry name" value="Insulin_GF-bd_Cys-rich_CS"/>
</dbReference>
<dbReference type="PROSITE" id="PS00222">
    <property type="entry name" value="IGFBP_N_1"/>
    <property type="match status" value="1"/>
</dbReference>
<dbReference type="RefSeq" id="XP_009025111.1">
    <property type="nucleotide sequence ID" value="XM_009026863.1"/>
</dbReference>
<keyword evidence="1" id="KW-1015">Disulfide bond</keyword>
<accession>T1FZ28</accession>
<proteinExistence type="predicted"/>
<reference evidence="6" key="1">
    <citation type="submission" date="2012-12" db="EMBL/GenBank/DDBJ databases">
        <authorList>
            <person name="Hellsten U."/>
            <person name="Grimwood J."/>
            <person name="Chapman J.A."/>
            <person name="Shapiro H."/>
            <person name="Aerts A."/>
            <person name="Otillar R.P."/>
            <person name="Terry A.Y."/>
            <person name="Boore J.L."/>
            <person name="Simakov O."/>
            <person name="Marletaz F."/>
            <person name="Cho S.-J."/>
            <person name="Edsinger-Gonzales E."/>
            <person name="Havlak P."/>
            <person name="Kuo D.-H."/>
            <person name="Larsson T."/>
            <person name="Lv J."/>
            <person name="Arendt D."/>
            <person name="Savage R."/>
            <person name="Osoegawa K."/>
            <person name="de Jong P."/>
            <person name="Lindberg D.R."/>
            <person name="Seaver E.C."/>
            <person name="Weisblat D.A."/>
            <person name="Putnam N.H."/>
            <person name="Grigoriev I.V."/>
            <person name="Rokhsar D.S."/>
        </authorList>
    </citation>
    <scope>NUCLEOTIDE SEQUENCE</scope>
</reference>
<dbReference type="InterPro" id="IPR009030">
    <property type="entry name" value="Growth_fac_rcpt_cys_sf"/>
</dbReference>
<gene>
    <name evidence="5" type="primary">20214076</name>
    <name evidence="4" type="ORF">HELRODRAFT_67598</name>
</gene>
<dbReference type="SUPFAM" id="SSF57184">
    <property type="entry name" value="Growth factor receptor domain"/>
    <property type="match status" value="1"/>
</dbReference>
<dbReference type="InterPro" id="IPR000867">
    <property type="entry name" value="IGFBP-like"/>
</dbReference>
<sequence>MCKDQCKCINQRNKNKDLQNDPAYNNNNRHNNKHNNKQNIPSTEYTLETYTPSCESGVNAVLDGCGCCLVCPRQHGDQCDPIHPCDAAKKLICVSDNQHVSNYNGISGSGSGGDVGGVSAAKMLGVCRGLLLLLILCFYC</sequence>
<dbReference type="AlphaFoldDB" id="T1FZ28"/>
<evidence type="ECO:0000256" key="2">
    <source>
        <dbReference type="SAM" id="MobiDB-lite"/>
    </source>
</evidence>
<dbReference type="GeneID" id="20214076"/>
<organism evidence="5 6">
    <name type="scientific">Helobdella robusta</name>
    <name type="common">Californian leech</name>
    <dbReference type="NCBI Taxonomy" id="6412"/>
    <lineage>
        <taxon>Eukaryota</taxon>
        <taxon>Metazoa</taxon>
        <taxon>Spiralia</taxon>
        <taxon>Lophotrochozoa</taxon>
        <taxon>Annelida</taxon>
        <taxon>Clitellata</taxon>
        <taxon>Hirudinea</taxon>
        <taxon>Rhynchobdellida</taxon>
        <taxon>Glossiphoniidae</taxon>
        <taxon>Helobdella</taxon>
    </lineage>
</organism>
<dbReference type="EMBL" id="KB097495">
    <property type="protein sequence ID" value="ESN96665.1"/>
    <property type="molecule type" value="Genomic_DNA"/>
</dbReference>
<dbReference type="KEGG" id="hro:HELRODRAFT_67598"/>
<dbReference type="InParanoid" id="T1FZ28"/>
<dbReference type="EnsemblMetazoa" id="HelroT67598">
    <property type="protein sequence ID" value="HelroP67598"/>
    <property type="gene ID" value="HelroG67598"/>
</dbReference>
<keyword evidence="6" id="KW-1185">Reference proteome</keyword>
<evidence type="ECO:0000313" key="6">
    <source>
        <dbReference type="Proteomes" id="UP000015101"/>
    </source>
</evidence>
<evidence type="ECO:0000313" key="5">
    <source>
        <dbReference type="EnsemblMetazoa" id="HelroP67598"/>
    </source>
</evidence>
<dbReference type="Pfam" id="PF00219">
    <property type="entry name" value="IGFBP"/>
    <property type="match status" value="1"/>
</dbReference>
<dbReference type="GO" id="GO:0005576">
    <property type="term" value="C:extracellular region"/>
    <property type="evidence" value="ECO:0007669"/>
    <property type="project" value="InterPro"/>
</dbReference>
<reference evidence="4 6" key="2">
    <citation type="journal article" date="2013" name="Nature">
        <title>Insights into bilaterian evolution from three spiralian genomes.</title>
        <authorList>
            <person name="Simakov O."/>
            <person name="Marletaz F."/>
            <person name="Cho S.J."/>
            <person name="Edsinger-Gonzales E."/>
            <person name="Havlak P."/>
            <person name="Hellsten U."/>
            <person name="Kuo D.H."/>
            <person name="Larsson T."/>
            <person name="Lv J."/>
            <person name="Arendt D."/>
            <person name="Savage R."/>
            <person name="Osoegawa K."/>
            <person name="de Jong P."/>
            <person name="Grimwood J."/>
            <person name="Chapman J.A."/>
            <person name="Shapiro H."/>
            <person name="Aerts A."/>
            <person name="Otillar R.P."/>
            <person name="Terry A.Y."/>
            <person name="Boore J.L."/>
            <person name="Grigoriev I.V."/>
            <person name="Lindberg D.R."/>
            <person name="Seaver E.C."/>
            <person name="Weisblat D.A."/>
            <person name="Putnam N.H."/>
            <person name="Rokhsar D.S."/>
        </authorList>
    </citation>
    <scope>NUCLEOTIDE SEQUENCE</scope>
</reference>
<evidence type="ECO:0000313" key="4">
    <source>
        <dbReference type="EMBL" id="ESN96665.1"/>
    </source>
</evidence>